<sequence>MSVTQKERLSDDERESLTADPERQDEAHTKGAYDYLSDNTLAARYSVISGLIEQYDCEHILDIGCYVGGLRGAINRNRAYHGIDISPHAIRDAKEKYGHYSHTTFSVGDIRTEALKLPQYPCVVWAGIGFGYSDKDSRSFADLFQKAWELCSDDGLLIFECIEDYAWVQTHIEATSRLLTAFHVTYSLASVHNRRAVFVARKVLK</sequence>
<accession>A0A423KGF9</accession>
<feature type="domain" description="Methyltransferase" evidence="2">
    <location>
        <begin position="60"/>
        <end position="138"/>
    </location>
</feature>
<dbReference type="AlphaFoldDB" id="A0A423KGF9"/>
<protein>
    <recommendedName>
        <fullName evidence="2">Methyltransferase domain-containing protein</fullName>
    </recommendedName>
</protein>
<dbReference type="CDD" id="cd02440">
    <property type="entry name" value="AdoMet_MTases"/>
    <property type="match status" value="1"/>
</dbReference>
<evidence type="ECO:0000259" key="2">
    <source>
        <dbReference type="Pfam" id="PF13649"/>
    </source>
</evidence>
<dbReference type="Proteomes" id="UP000283627">
    <property type="component" value="Unassembled WGS sequence"/>
</dbReference>
<reference evidence="3 4" key="1">
    <citation type="submission" date="2016-10" db="EMBL/GenBank/DDBJ databases">
        <title>Comparative genome analysis of multiple Pseudomonas spp. focuses on biocontrol and plant growth promoting traits.</title>
        <authorList>
            <person name="Tao X.-Y."/>
            <person name="Taylor C.G."/>
        </authorList>
    </citation>
    <scope>NUCLEOTIDE SEQUENCE [LARGE SCALE GENOMIC DNA]</scope>
    <source>
        <strain evidence="3 4">39A2</strain>
    </source>
</reference>
<feature type="region of interest" description="Disordered" evidence="1">
    <location>
        <begin position="1"/>
        <end position="30"/>
    </location>
</feature>
<dbReference type="RefSeq" id="WP_123408370.1">
    <property type="nucleotide sequence ID" value="NZ_MOBP01000012.1"/>
</dbReference>
<evidence type="ECO:0000313" key="4">
    <source>
        <dbReference type="Proteomes" id="UP000283627"/>
    </source>
</evidence>
<evidence type="ECO:0000313" key="3">
    <source>
        <dbReference type="EMBL" id="RON51906.1"/>
    </source>
</evidence>
<dbReference type="SUPFAM" id="SSF53335">
    <property type="entry name" value="S-adenosyl-L-methionine-dependent methyltransferases"/>
    <property type="match status" value="1"/>
</dbReference>
<dbReference type="EMBL" id="MOBP01000012">
    <property type="protein sequence ID" value="RON51906.1"/>
    <property type="molecule type" value="Genomic_DNA"/>
</dbReference>
<proteinExistence type="predicted"/>
<gene>
    <name evidence="3" type="ORF">BK665_18790</name>
</gene>
<dbReference type="OrthoDB" id="6972213at2"/>
<dbReference type="Gene3D" id="3.40.50.150">
    <property type="entry name" value="Vaccinia Virus protein VP39"/>
    <property type="match status" value="1"/>
</dbReference>
<comment type="caution">
    <text evidence="3">The sequence shown here is derived from an EMBL/GenBank/DDBJ whole genome shotgun (WGS) entry which is preliminary data.</text>
</comment>
<dbReference type="InterPro" id="IPR041698">
    <property type="entry name" value="Methyltransf_25"/>
</dbReference>
<name>A0A423KGF9_9PSED</name>
<dbReference type="InterPro" id="IPR029063">
    <property type="entry name" value="SAM-dependent_MTases_sf"/>
</dbReference>
<organism evidence="3 4">
    <name type="scientific">Pseudomonas frederiksbergensis</name>
    <dbReference type="NCBI Taxonomy" id="104087"/>
    <lineage>
        <taxon>Bacteria</taxon>
        <taxon>Pseudomonadati</taxon>
        <taxon>Pseudomonadota</taxon>
        <taxon>Gammaproteobacteria</taxon>
        <taxon>Pseudomonadales</taxon>
        <taxon>Pseudomonadaceae</taxon>
        <taxon>Pseudomonas</taxon>
    </lineage>
</organism>
<dbReference type="Pfam" id="PF13649">
    <property type="entry name" value="Methyltransf_25"/>
    <property type="match status" value="1"/>
</dbReference>
<evidence type="ECO:0000256" key="1">
    <source>
        <dbReference type="SAM" id="MobiDB-lite"/>
    </source>
</evidence>